<protein>
    <submittedName>
        <fullName evidence="2">Uncharacterized protein</fullName>
    </submittedName>
</protein>
<name>A0A1X7ULC1_AMPQE</name>
<feature type="transmembrane region" description="Helical" evidence="1">
    <location>
        <begin position="6"/>
        <end position="25"/>
    </location>
</feature>
<keyword evidence="1" id="KW-0812">Transmembrane</keyword>
<proteinExistence type="predicted"/>
<keyword evidence="1" id="KW-0472">Membrane</keyword>
<evidence type="ECO:0000313" key="2">
    <source>
        <dbReference type="EnsemblMetazoa" id="Aqu2.1.28466_001"/>
    </source>
</evidence>
<accession>A0A1X7ULC1</accession>
<sequence length="53" mass="5983">VVFLHQFVHLLVHIISVSLVIKLVIGRRDSTHLIHSGMVKVVVLLNQLAVMFL</sequence>
<reference evidence="2" key="1">
    <citation type="submission" date="2017-05" db="UniProtKB">
        <authorList>
            <consortium name="EnsemblMetazoa"/>
        </authorList>
    </citation>
    <scope>IDENTIFICATION</scope>
</reference>
<dbReference type="EnsemblMetazoa" id="Aqu2.1.28466_001">
    <property type="protein sequence ID" value="Aqu2.1.28466_001"/>
    <property type="gene ID" value="Aqu2.1.28466"/>
</dbReference>
<evidence type="ECO:0000256" key="1">
    <source>
        <dbReference type="SAM" id="Phobius"/>
    </source>
</evidence>
<feature type="transmembrane region" description="Helical" evidence="1">
    <location>
        <begin position="32"/>
        <end position="52"/>
    </location>
</feature>
<keyword evidence="1" id="KW-1133">Transmembrane helix</keyword>
<dbReference type="InParanoid" id="A0A1X7ULC1"/>
<dbReference type="AlphaFoldDB" id="A0A1X7ULC1"/>
<organism evidence="2">
    <name type="scientific">Amphimedon queenslandica</name>
    <name type="common">Sponge</name>
    <dbReference type="NCBI Taxonomy" id="400682"/>
    <lineage>
        <taxon>Eukaryota</taxon>
        <taxon>Metazoa</taxon>
        <taxon>Porifera</taxon>
        <taxon>Demospongiae</taxon>
        <taxon>Heteroscleromorpha</taxon>
        <taxon>Haplosclerida</taxon>
        <taxon>Niphatidae</taxon>
        <taxon>Amphimedon</taxon>
    </lineage>
</organism>